<keyword evidence="2" id="KW-1185">Reference proteome</keyword>
<dbReference type="EMBL" id="BAEO01000027">
    <property type="protein sequence ID" value="GAC19186.1"/>
    <property type="molecule type" value="Genomic_DNA"/>
</dbReference>
<evidence type="ECO:0000313" key="1">
    <source>
        <dbReference type="EMBL" id="GAC19186.1"/>
    </source>
</evidence>
<organism evidence="1 2">
    <name type="scientific">Paraglaciecola arctica BSs20135</name>
    <dbReference type="NCBI Taxonomy" id="493475"/>
    <lineage>
        <taxon>Bacteria</taxon>
        <taxon>Pseudomonadati</taxon>
        <taxon>Pseudomonadota</taxon>
        <taxon>Gammaproteobacteria</taxon>
        <taxon>Alteromonadales</taxon>
        <taxon>Alteromonadaceae</taxon>
        <taxon>Paraglaciecola</taxon>
    </lineage>
</organism>
<name>K6Y5D9_9ALTE</name>
<proteinExistence type="predicted"/>
<dbReference type="eggNOG" id="ENOG5033J3Y">
    <property type="taxonomic scope" value="Bacteria"/>
</dbReference>
<dbReference type="Proteomes" id="UP000006327">
    <property type="component" value="Unassembled WGS sequence"/>
</dbReference>
<reference evidence="1 2" key="1">
    <citation type="journal article" date="2017" name="Antonie Van Leeuwenhoek">
        <title>Rhizobium rhizosphaerae sp. nov., a novel species isolated from rice rhizosphere.</title>
        <authorList>
            <person name="Zhao J.J."/>
            <person name="Zhang J."/>
            <person name="Zhang R.J."/>
            <person name="Zhang C.W."/>
            <person name="Yin H.Q."/>
            <person name="Zhang X.X."/>
        </authorList>
    </citation>
    <scope>NUCLEOTIDE SEQUENCE [LARGE SCALE GENOMIC DNA]</scope>
    <source>
        <strain evidence="1 2">BSs20135</strain>
    </source>
</reference>
<comment type="caution">
    <text evidence="1">The sequence shown here is derived from an EMBL/GenBank/DDBJ whole genome shotgun (WGS) entry which is preliminary data.</text>
</comment>
<sequence>MFNEHGEFVVTRQGNILIAYIYGAWNAETAKAYKHTINQTIEPLKGKSWALISNVQQWGLCTPDCELLMVELAAECRGNSLKREAIVNNNTKSVKLELFNNHSKQNPCEFEPSRIQFQRRFLETDEQAKVWLKTEGYSLK</sequence>
<dbReference type="AlphaFoldDB" id="K6Y5D9"/>
<protein>
    <submittedName>
        <fullName evidence="1">Uncharacterized protein</fullName>
    </submittedName>
</protein>
<dbReference type="STRING" id="493475.GARC_2219"/>
<dbReference type="OrthoDB" id="5768127at2"/>
<gene>
    <name evidence="1" type="ORF">GARC_2219</name>
</gene>
<evidence type="ECO:0000313" key="2">
    <source>
        <dbReference type="Proteomes" id="UP000006327"/>
    </source>
</evidence>
<dbReference type="RefSeq" id="WP_007619739.1">
    <property type="nucleotide sequence ID" value="NZ_BAEO01000027.1"/>
</dbReference>
<accession>K6Y5D9</accession>